<reference evidence="2" key="1">
    <citation type="journal article" date="2017" name="Appl. Environ. Microbiol.">
        <title>Molecular characterization of an Endozoicomonas-like organism causing infection in king scallop Pecten maximus L.</title>
        <authorList>
            <person name="Cano I."/>
            <person name="van Aerle R."/>
            <person name="Ross S."/>
            <person name="Verner-Jeffreys D.W."/>
            <person name="Paley R.K."/>
            <person name="Rimmer G."/>
            <person name="Ryder D."/>
            <person name="Hooper P."/>
            <person name="Stone D."/>
            <person name="Feist S.W."/>
        </authorList>
    </citation>
    <scope>NUCLEOTIDE SEQUENCE</scope>
</reference>
<dbReference type="InterPro" id="IPR029127">
    <property type="entry name" value="MvaI_BcnI"/>
</dbReference>
<protein>
    <recommendedName>
        <fullName evidence="1">MvaI/BcnI restriction endonuclease domain-containing protein</fullName>
    </recommendedName>
</protein>
<feature type="domain" description="MvaI/BcnI restriction endonuclease" evidence="1">
    <location>
        <begin position="259"/>
        <end position="474"/>
    </location>
</feature>
<gene>
    <name evidence="2" type="ORF">CI610_02796</name>
</gene>
<proteinExistence type="predicted"/>
<sequence length="486" mass="55322">MPDHHNSKNITPAIVNRLKQRAKRLSKETRRKQTVILEEIARDAGFPNWKAIKAAEKKYKRLDTPLPNPSMNFTHDQDVEMSKEDIENVKKDLARRITAEKKLLLARNQEFLVKKGVEHSVFEPTATGLEKSILDATLPVRVHFKSKGFHDYGTQGKGTGHKVITEATLLEPDKTSPSRMSIYRPETKDGDPRMWFRGLKNFAEPGDQVAIIILQGKTYLLNLSQIMLEEIDNSGNAIDSFLDRYINAESKVSAELLTKLKALAKHPIRALGKGDTAIGMAIEDALGVPPNSSKKPDYKGIELKSGRGSKNRTTLFAQVPNWKKSECKSSHVILKKYGYERDTDFRLYCTISTRKSNSQGLFFECDKDDHLYEKHKDGENVAVWDGEKLRERLLEKHPETFWIQAKSVILDGVEHFYLQSVIHTRAPMLSQLMPLIERGVITMDHLIKQKEGQKGASEKGPLFKINKRDLPLLFPSPKHHSLMREI</sequence>
<dbReference type="Pfam" id="PF15515">
    <property type="entry name" value="MvaI_BcnI"/>
    <property type="match status" value="1"/>
</dbReference>
<accession>A0A2H9T4X6</accession>
<name>A0A2H9T4X6_9ZZZZ</name>
<dbReference type="Gene3D" id="3.30.70.3570">
    <property type="entry name" value="MvaI/BcnI restriction endonuclease, recognition domain"/>
    <property type="match status" value="1"/>
</dbReference>
<evidence type="ECO:0000313" key="2">
    <source>
        <dbReference type="EMBL" id="PJE78273.1"/>
    </source>
</evidence>
<dbReference type="AlphaFoldDB" id="A0A2H9T4X6"/>
<dbReference type="InterPro" id="IPR043004">
    <property type="entry name" value="MvaI_BcnI_cat"/>
</dbReference>
<evidence type="ECO:0000259" key="1">
    <source>
        <dbReference type="Pfam" id="PF15515"/>
    </source>
</evidence>
<dbReference type="InterPro" id="IPR043005">
    <property type="entry name" value="MvaI_BcnI_rec"/>
</dbReference>
<comment type="caution">
    <text evidence="2">The sequence shown here is derived from an EMBL/GenBank/DDBJ whole genome shotgun (WGS) entry which is preliminary data.</text>
</comment>
<dbReference type="Gene3D" id="3.40.210.20">
    <property type="entry name" value="MvaI/BcnI restriction endonuclease, catalytic domain"/>
    <property type="match status" value="1"/>
</dbReference>
<dbReference type="CDD" id="cd22347">
    <property type="entry name" value="PDDEXK_nuclease"/>
    <property type="match status" value="1"/>
</dbReference>
<organism evidence="2">
    <name type="scientific">invertebrate metagenome</name>
    <dbReference type="NCBI Taxonomy" id="1711999"/>
    <lineage>
        <taxon>unclassified sequences</taxon>
        <taxon>metagenomes</taxon>
        <taxon>organismal metagenomes</taxon>
    </lineage>
</organism>
<dbReference type="EMBL" id="NSIT01000216">
    <property type="protein sequence ID" value="PJE78273.1"/>
    <property type="molecule type" value="Genomic_DNA"/>
</dbReference>